<feature type="region of interest" description="LID" evidence="7">
    <location>
        <begin position="96"/>
        <end position="106"/>
    </location>
</feature>
<comment type="subunit">
    <text evidence="7">Interacts with uS11. Not a structural component of 40S pre-ribosomes, but transiently interacts with them by binding to uS11.</text>
</comment>
<feature type="binding site" evidence="7">
    <location>
        <position position="13"/>
    </location>
    <ligand>
        <name>ATP</name>
        <dbReference type="ChEBI" id="CHEBI:30616"/>
    </ligand>
</feature>
<keyword evidence="6 7" id="KW-0067">ATP-binding</keyword>
<evidence type="ECO:0000313" key="8">
    <source>
        <dbReference type="EMBL" id="ADD09035.1"/>
    </source>
</evidence>
<evidence type="ECO:0000256" key="6">
    <source>
        <dbReference type="ARBA" id="ARBA00022840"/>
    </source>
</evidence>
<dbReference type="RefSeq" id="WP_008083757.1">
    <property type="nucleotide sequence ID" value="NC_013926.1"/>
</dbReference>
<keyword evidence="9" id="KW-1185">Reference proteome</keyword>
<dbReference type="Gene3D" id="3.40.50.300">
    <property type="entry name" value="P-loop containing nucleotide triphosphate hydrolases"/>
    <property type="match status" value="1"/>
</dbReference>
<dbReference type="HOGENOM" id="CLU_079096_0_1_2"/>
<dbReference type="InterPro" id="IPR027417">
    <property type="entry name" value="P-loop_NTPase"/>
</dbReference>
<evidence type="ECO:0000256" key="5">
    <source>
        <dbReference type="ARBA" id="ARBA00022777"/>
    </source>
</evidence>
<dbReference type="GO" id="GO:0016887">
    <property type="term" value="F:ATP hydrolysis activity"/>
    <property type="evidence" value="ECO:0007669"/>
    <property type="project" value="InterPro"/>
</dbReference>
<reference evidence="8" key="1">
    <citation type="submission" date="2010-02" db="EMBL/GenBank/DDBJ databases">
        <title>Complete sequence of Aciduliprofundum boonei T469.</title>
        <authorList>
            <consortium name="US DOE Joint Genome Institute"/>
            <person name="Lucas S."/>
            <person name="Copeland A."/>
            <person name="Lapidus A."/>
            <person name="Cheng J.-F."/>
            <person name="Bruce D."/>
            <person name="Goodwin L."/>
            <person name="Pitluck S."/>
            <person name="Saunders E."/>
            <person name="Detter J.C."/>
            <person name="Han C."/>
            <person name="Tapia R."/>
            <person name="Land M."/>
            <person name="Hauser L."/>
            <person name="Kyrpides N."/>
            <person name="Mikhailova N."/>
            <person name="Flores G."/>
            <person name="Reysenbach A.-L."/>
            <person name="Woyke T."/>
        </authorList>
    </citation>
    <scope>NUCLEOTIDE SEQUENCE</scope>
    <source>
        <strain evidence="8">T469</strain>
    </source>
</reference>
<dbReference type="AlphaFoldDB" id="B5ICG0"/>
<comment type="caution">
    <text evidence="7">Lacks conserved residue(s) required for the propagation of feature annotation.</text>
</comment>
<feature type="binding site" evidence="7">
    <location>
        <position position="14"/>
    </location>
    <ligand>
        <name>ATP</name>
        <dbReference type="ChEBI" id="CHEBI:30616"/>
    </ligand>
</feature>
<evidence type="ECO:0000313" key="9">
    <source>
        <dbReference type="Proteomes" id="UP000001400"/>
    </source>
</evidence>
<dbReference type="EMBL" id="CP001941">
    <property type="protein sequence ID" value="ADD09035.1"/>
    <property type="molecule type" value="Genomic_DNA"/>
</dbReference>
<dbReference type="SUPFAM" id="SSF52540">
    <property type="entry name" value="P-loop containing nucleoside triphosphate hydrolases"/>
    <property type="match status" value="1"/>
</dbReference>
<dbReference type="KEGG" id="abi:Aboo_1227"/>
<evidence type="ECO:0000256" key="3">
    <source>
        <dbReference type="ARBA" id="ARBA00022679"/>
    </source>
</evidence>
<feature type="binding site" evidence="7">
    <location>
        <position position="12"/>
    </location>
    <ligand>
        <name>ATP</name>
        <dbReference type="ChEBI" id="CHEBI:30616"/>
    </ligand>
</feature>
<gene>
    <name evidence="8" type="ordered locus">Aboo_1227</name>
</gene>
<dbReference type="PANTHER" id="PTHR12595:SF0">
    <property type="entry name" value="ADENYLATE KINASE ISOENZYME 6"/>
    <property type="match status" value="1"/>
</dbReference>
<evidence type="ECO:0000256" key="1">
    <source>
        <dbReference type="ARBA" id="ARBA00022517"/>
    </source>
</evidence>
<evidence type="ECO:0000256" key="4">
    <source>
        <dbReference type="ARBA" id="ARBA00022741"/>
    </source>
</evidence>
<keyword evidence="2 7" id="KW-0698">rRNA processing</keyword>
<dbReference type="GO" id="GO:0004017">
    <property type="term" value="F:AMP kinase activity"/>
    <property type="evidence" value="ECO:0007669"/>
    <property type="project" value="UniProtKB-UniRule"/>
</dbReference>
<dbReference type="Proteomes" id="UP000001400">
    <property type="component" value="Chromosome"/>
</dbReference>
<name>B5ICG0_ACIB4</name>
<sequence>MLIALTGTPGTGKTIIAKILENEYRVVYLKDFKDAILYHDEDRDADVVDIEYLKEKIENIGEEVIIVEGHYSHEMPVDEVIVLRCHPEELRKRLEKRGYNKEKIRENLEAEAMGLITAESINYHGKDKVFEVDTTTKKAEDAAKEVKHIIKTWDKRYLARINYMEEILKWY</sequence>
<feature type="binding site" evidence="7">
    <location>
        <position position="137"/>
    </location>
    <ligand>
        <name>ATP</name>
        <dbReference type="ChEBI" id="CHEBI:30616"/>
    </ligand>
</feature>
<feature type="binding site" evidence="7">
    <location>
        <position position="10"/>
    </location>
    <ligand>
        <name>ATP</name>
        <dbReference type="ChEBI" id="CHEBI:30616"/>
    </ligand>
</feature>
<dbReference type="STRING" id="439481.Aboo_1227"/>
<dbReference type="EC" id="2.7.4.3" evidence="7"/>
<feature type="binding site" evidence="7">
    <location>
        <position position="15"/>
    </location>
    <ligand>
        <name>ATP</name>
        <dbReference type="ChEBI" id="CHEBI:30616"/>
    </ligand>
</feature>
<dbReference type="PANTHER" id="PTHR12595">
    <property type="entry name" value="POS9-ACTIVATING FACTOR FAP7-RELATED"/>
    <property type="match status" value="1"/>
</dbReference>
<keyword evidence="1 7" id="KW-0690">Ribosome biogenesis</keyword>
<evidence type="ECO:0000256" key="7">
    <source>
        <dbReference type="HAMAP-Rule" id="MF_00039"/>
    </source>
</evidence>
<dbReference type="HAMAP" id="MF_00039">
    <property type="entry name" value="Adenylate_kinase_AK6"/>
    <property type="match status" value="1"/>
</dbReference>
<organism evidence="8 9">
    <name type="scientific">Aciduliprofundum boonei (strain DSM 19572 / T469)</name>
    <dbReference type="NCBI Taxonomy" id="439481"/>
    <lineage>
        <taxon>Archaea</taxon>
        <taxon>Methanobacteriati</taxon>
        <taxon>Thermoplasmatota</taxon>
        <taxon>DHVE2 group</taxon>
        <taxon>Candidatus Aciduliprofundum</taxon>
    </lineage>
</organism>
<dbReference type="GO" id="GO:0006364">
    <property type="term" value="P:rRNA processing"/>
    <property type="evidence" value="ECO:0007669"/>
    <property type="project" value="UniProtKB-KW"/>
</dbReference>
<feature type="binding site" evidence="7">
    <location>
        <position position="97"/>
    </location>
    <ligand>
        <name>ATP</name>
        <dbReference type="ChEBI" id="CHEBI:30616"/>
    </ligand>
</feature>
<comment type="function">
    <text evidence="7">Broad-specificity nucleoside monophosphate (NMP) kinase that catalyzes the reversible transfer of the terminal phosphate group between nucleoside triphosphates and monophosphates. Has also ATPase activity. Involved in the late maturation steps of the 30S ribosomal particles, specifically 16S rRNA maturation. While NMP activity is not required for ribosome maturation, ATPase activity is. Associates transiently with small ribosomal subunit protein uS11. ATP hydrolysis breaks the interaction with uS11. May temporarily remove uS11 from the ribosome to enable a conformational change of the ribosomal RNA that is needed for the final maturation step of the small ribosomal subunit.</text>
</comment>
<dbReference type="OrthoDB" id="8730at2157"/>
<accession>B5ICG0</accession>
<dbReference type="InterPro" id="IPR020618">
    <property type="entry name" value="Adenyl_kinase_AK6"/>
</dbReference>
<proteinExistence type="inferred from homology"/>
<protein>
    <recommendedName>
        <fullName evidence="7">Putative adenylate kinase</fullName>
        <shortName evidence="7">AK</shortName>
        <ecNumber evidence="7">2.7.4.3</ecNumber>
    </recommendedName>
    <alternativeName>
        <fullName evidence="7">ATP-AMP transphosphorylase</fullName>
    </alternativeName>
</protein>
<dbReference type="Pfam" id="PF13238">
    <property type="entry name" value="AAA_18"/>
    <property type="match status" value="1"/>
</dbReference>
<evidence type="ECO:0000256" key="2">
    <source>
        <dbReference type="ARBA" id="ARBA00022552"/>
    </source>
</evidence>
<dbReference type="eggNOG" id="arCOG01038">
    <property type="taxonomic scope" value="Archaea"/>
</dbReference>
<dbReference type="GO" id="GO:0005524">
    <property type="term" value="F:ATP binding"/>
    <property type="evidence" value="ECO:0007669"/>
    <property type="project" value="UniProtKB-UniRule"/>
</dbReference>
<keyword evidence="4 7" id="KW-0547">Nucleotide-binding</keyword>
<comment type="catalytic activity">
    <reaction evidence="7">
        <text>AMP + ATP = 2 ADP</text>
        <dbReference type="Rhea" id="RHEA:12973"/>
        <dbReference type="ChEBI" id="CHEBI:30616"/>
        <dbReference type="ChEBI" id="CHEBI:456215"/>
        <dbReference type="ChEBI" id="CHEBI:456216"/>
        <dbReference type="EC" id="2.7.4.3"/>
    </reaction>
</comment>
<dbReference type="GO" id="GO:0042274">
    <property type="term" value="P:ribosomal small subunit biogenesis"/>
    <property type="evidence" value="ECO:0007669"/>
    <property type="project" value="UniProtKB-UniRule"/>
</dbReference>
<comment type="similarity">
    <text evidence="7">Belongs to the adenylate kinase family. AK6 subfamily.</text>
</comment>
<dbReference type="GeneID" id="8828189"/>
<comment type="catalytic activity">
    <reaction evidence="7">
        <text>ATP + H2O = ADP + phosphate + H(+)</text>
        <dbReference type="Rhea" id="RHEA:13065"/>
        <dbReference type="ChEBI" id="CHEBI:15377"/>
        <dbReference type="ChEBI" id="CHEBI:15378"/>
        <dbReference type="ChEBI" id="CHEBI:30616"/>
        <dbReference type="ChEBI" id="CHEBI:43474"/>
        <dbReference type="ChEBI" id="CHEBI:456216"/>
    </reaction>
</comment>
<keyword evidence="5 7" id="KW-0418">Kinase</keyword>
<keyword evidence="3 7" id="KW-0808">Transferase</keyword>